<organism evidence="3 4">
    <name type="scientific">Acrodontium crateriforme</name>
    <dbReference type="NCBI Taxonomy" id="150365"/>
    <lineage>
        <taxon>Eukaryota</taxon>
        <taxon>Fungi</taxon>
        <taxon>Dikarya</taxon>
        <taxon>Ascomycota</taxon>
        <taxon>Pezizomycotina</taxon>
        <taxon>Dothideomycetes</taxon>
        <taxon>Dothideomycetidae</taxon>
        <taxon>Mycosphaerellales</taxon>
        <taxon>Teratosphaeriaceae</taxon>
        <taxon>Acrodontium</taxon>
    </lineage>
</organism>
<name>A0AAQ3R3H2_9PEZI</name>
<feature type="compositionally biased region" description="Polar residues" evidence="1">
    <location>
        <begin position="1"/>
        <end position="13"/>
    </location>
</feature>
<protein>
    <recommendedName>
        <fullName evidence="2">DC-UbP/UBTD2 N-terminal domain-containing protein</fullName>
    </recommendedName>
</protein>
<gene>
    <name evidence="3" type="ORF">R9X50_00244800</name>
</gene>
<proteinExistence type="predicted"/>
<evidence type="ECO:0000256" key="1">
    <source>
        <dbReference type="SAM" id="MobiDB-lite"/>
    </source>
</evidence>
<dbReference type="InterPro" id="IPR032752">
    <property type="entry name" value="DC-UbP/UBTD2_N"/>
</dbReference>
<evidence type="ECO:0000259" key="2">
    <source>
        <dbReference type="Pfam" id="PF16455"/>
    </source>
</evidence>
<dbReference type="PANTHER" id="PTHR13609">
    <property type="entry name" value="UBIQUITIN DOMAIN CONTAINING 1 PROTEIN-RELATED"/>
    <property type="match status" value="1"/>
</dbReference>
<feature type="domain" description="DC-UbP/UBTD2 N-terminal" evidence="2">
    <location>
        <begin position="89"/>
        <end position="192"/>
    </location>
</feature>
<sequence length="317" mass="35010">MGCSQSSEVSTPSNEHDVPPRIPAAAPQLPPIAANNASQQQDNSPLHTLNSLSFRGRSRTESSSQHHQQSTRPNQPIRAPSPVSTSPKHVIHRPPPWSRSLLEKERADFFDTRVTGRQEVWDALRLACDVIRHGDLAEAQGILDAINVTCPHGRVASGRGSKREKGGLYDEYGALYEIPPWILADPTDVIEDEEKDLAGDEDDDDKYHNNEAIAVAPRRDEKGKGRAEDIGELVSLRARLSDQAIDITVEIGTKQRLSFAITALEKRIGPRKRVRLAYLGKVIDENSTLEQTGWATGHVVNALVFDEDIATMKKTTK</sequence>
<dbReference type="Gene3D" id="1.20.225.20">
    <property type="entry name" value="Ub domain-containing protein, DC-UbP/UBTD2, N-terminal domain"/>
    <property type="match status" value="1"/>
</dbReference>
<dbReference type="Proteomes" id="UP001303373">
    <property type="component" value="Chromosome 3"/>
</dbReference>
<dbReference type="InterPro" id="IPR039869">
    <property type="entry name" value="UBTD1/2"/>
</dbReference>
<dbReference type="Pfam" id="PF16455">
    <property type="entry name" value="UBD"/>
    <property type="match status" value="1"/>
</dbReference>
<feature type="region of interest" description="Disordered" evidence="1">
    <location>
        <begin position="1"/>
        <end position="97"/>
    </location>
</feature>
<evidence type="ECO:0000313" key="3">
    <source>
        <dbReference type="EMBL" id="WPG99630.1"/>
    </source>
</evidence>
<dbReference type="EMBL" id="CP138582">
    <property type="protein sequence ID" value="WPG99630.1"/>
    <property type="molecule type" value="Genomic_DNA"/>
</dbReference>
<dbReference type="AlphaFoldDB" id="A0AAQ3R3H2"/>
<keyword evidence="4" id="KW-1185">Reference proteome</keyword>
<dbReference type="InterPro" id="IPR038169">
    <property type="entry name" value="DC-UbP/UBTD2_N_sf"/>
</dbReference>
<evidence type="ECO:0000313" key="4">
    <source>
        <dbReference type="Proteomes" id="UP001303373"/>
    </source>
</evidence>
<feature type="compositionally biased region" description="Low complexity" evidence="1">
    <location>
        <begin position="23"/>
        <end position="37"/>
    </location>
</feature>
<feature type="compositionally biased region" description="Polar residues" evidence="1">
    <location>
        <begin position="38"/>
        <end position="53"/>
    </location>
</feature>
<feature type="compositionally biased region" description="Low complexity" evidence="1">
    <location>
        <begin position="61"/>
        <end position="72"/>
    </location>
</feature>
<accession>A0AAQ3R3H2</accession>
<reference evidence="3 4" key="1">
    <citation type="submission" date="2023-11" db="EMBL/GenBank/DDBJ databases">
        <title>An acidophilic fungus is an integral part of prey digestion in a carnivorous sundew plant.</title>
        <authorList>
            <person name="Tsai I.J."/>
        </authorList>
    </citation>
    <scope>NUCLEOTIDE SEQUENCE [LARGE SCALE GENOMIC DNA]</scope>
    <source>
        <strain evidence="3">169a</strain>
    </source>
</reference>